<feature type="compositionally biased region" description="Low complexity" evidence="1">
    <location>
        <begin position="351"/>
        <end position="392"/>
    </location>
</feature>
<feature type="region of interest" description="Disordered" evidence="1">
    <location>
        <begin position="502"/>
        <end position="532"/>
    </location>
</feature>
<feature type="region of interest" description="Disordered" evidence="1">
    <location>
        <begin position="285"/>
        <end position="436"/>
    </location>
</feature>
<comment type="caution">
    <text evidence="2">The sequence shown here is derived from an EMBL/GenBank/DDBJ whole genome shotgun (WGS) entry which is preliminary data.</text>
</comment>
<evidence type="ECO:0000313" key="3">
    <source>
        <dbReference type="Proteomes" id="UP001392437"/>
    </source>
</evidence>
<name>A0AAW0QWX9_9PEZI</name>
<protein>
    <recommendedName>
        <fullName evidence="4">Protein BNI4</fullName>
    </recommendedName>
</protein>
<feature type="region of interest" description="Disordered" evidence="1">
    <location>
        <begin position="448"/>
        <end position="467"/>
    </location>
</feature>
<organism evidence="2 3">
    <name type="scientific">Apiospora kogelbergensis</name>
    <dbReference type="NCBI Taxonomy" id="1337665"/>
    <lineage>
        <taxon>Eukaryota</taxon>
        <taxon>Fungi</taxon>
        <taxon>Dikarya</taxon>
        <taxon>Ascomycota</taxon>
        <taxon>Pezizomycotina</taxon>
        <taxon>Sordariomycetes</taxon>
        <taxon>Xylariomycetidae</taxon>
        <taxon>Amphisphaeriales</taxon>
        <taxon>Apiosporaceae</taxon>
        <taxon>Apiospora</taxon>
    </lineage>
</organism>
<gene>
    <name evidence="2" type="ORF">PG999_006946</name>
</gene>
<dbReference type="Proteomes" id="UP001392437">
    <property type="component" value="Unassembled WGS sequence"/>
</dbReference>
<feature type="compositionally biased region" description="Polar residues" evidence="1">
    <location>
        <begin position="676"/>
        <end position="686"/>
    </location>
</feature>
<dbReference type="PANTHER" id="PTHR12751:SF18">
    <property type="entry name" value="PHOSPHATASE AND ACTIN REGULATOR 1"/>
    <property type="match status" value="1"/>
</dbReference>
<feature type="compositionally biased region" description="Basic and acidic residues" evidence="1">
    <location>
        <begin position="652"/>
        <end position="675"/>
    </location>
</feature>
<evidence type="ECO:0008006" key="4">
    <source>
        <dbReference type="Google" id="ProtNLM"/>
    </source>
</evidence>
<feature type="compositionally biased region" description="Polar residues" evidence="1">
    <location>
        <begin position="737"/>
        <end position="748"/>
    </location>
</feature>
<feature type="compositionally biased region" description="Low complexity" evidence="1">
    <location>
        <begin position="321"/>
        <end position="330"/>
    </location>
</feature>
<dbReference type="GO" id="GO:0030036">
    <property type="term" value="P:actin cytoskeleton organization"/>
    <property type="evidence" value="ECO:0007669"/>
    <property type="project" value="TreeGrafter"/>
</dbReference>
<dbReference type="EMBL" id="JAQQWP010000006">
    <property type="protein sequence ID" value="KAK8114877.1"/>
    <property type="molecule type" value="Genomic_DNA"/>
</dbReference>
<evidence type="ECO:0000313" key="2">
    <source>
        <dbReference type="EMBL" id="KAK8114877.1"/>
    </source>
</evidence>
<feature type="compositionally biased region" description="Low complexity" evidence="1">
    <location>
        <begin position="448"/>
        <end position="457"/>
    </location>
</feature>
<feature type="compositionally biased region" description="Basic and acidic residues" evidence="1">
    <location>
        <begin position="186"/>
        <end position="199"/>
    </location>
</feature>
<proteinExistence type="predicted"/>
<feature type="compositionally biased region" description="Polar residues" evidence="1">
    <location>
        <begin position="399"/>
        <end position="416"/>
    </location>
</feature>
<keyword evidence="3" id="KW-1185">Reference proteome</keyword>
<feature type="region of interest" description="Disordered" evidence="1">
    <location>
        <begin position="634"/>
        <end position="692"/>
    </location>
</feature>
<feature type="compositionally biased region" description="Low complexity" evidence="1">
    <location>
        <begin position="30"/>
        <end position="44"/>
    </location>
</feature>
<dbReference type="PANTHER" id="PTHR12751">
    <property type="entry name" value="PHOSPHATASE AND ACTIN REGULATOR PHACTR"/>
    <property type="match status" value="1"/>
</dbReference>
<feature type="region of interest" description="Disordered" evidence="1">
    <location>
        <begin position="709"/>
        <end position="755"/>
    </location>
</feature>
<reference evidence="2 3" key="1">
    <citation type="submission" date="2023-01" db="EMBL/GenBank/DDBJ databases">
        <title>Analysis of 21 Apiospora genomes using comparative genomics revels a genus with tremendous synthesis potential of carbohydrate active enzymes and secondary metabolites.</title>
        <authorList>
            <person name="Sorensen T."/>
        </authorList>
    </citation>
    <scope>NUCLEOTIDE SEQUENCE [LARGE SCALE GENOMIC DNA]</scope>
    <source>
        <strain evidence="2 3">CBS 117206</strain>
    </source>
</reference>
<feature type="region of interest" description="Disordered" evidence="1">
    <location>
        <begin position="20"/>
        <end position="45"/>
    </location>
</feature>
<dbReference type="AlphaFoldDB" id="A0AAW0QWX9"/>
<dbReference type="GO" id="GO:0003779">
    <property type="term" value="F:actin binding"/>
    <property type="evidence" value="ECO:0007669"/>
    <property type="project" value="TreeGrafter"/>
</dbReference>
<feature type="region of interest" description="Disordered" evidence="1">
    <location>
        <begin position="186"/>
        <end position="205"/>
    </location>
</feature>
<sequence length="853" mass="91160">MAAMVQTYPQQTGTVTVLQTRPSSSSGIMSAHAHSHSQSQSGQQYVANTSQAQRNNYHGLAGVVGGQSSYRGSSGPVQPYAFTSTPTLTNNSNQRQAYGGAIRTTSTPNAPTMQTLDPRARYQTNTSMNNLTSSASVPVVTTQPVSRDDMSLPQMNRNMSPSATRPQSTYLAGGPTFAQVAAAKASPERYRRPTPRHTESTPVIQQQQVQASAIPSGSGMATVVHLYNPRTAVNGQQVVVPRTSASRPQSAYGSLMTGVAADDMQVHRHTSEEETKRFRRRSMASFDATDYPSPMTPQEFKQQQKRADEQAAHRMKANKMQQLQQQQQQQSKTIVRNLTVPVIEKPSSHVRNGSSESLASSRSSNSRPSSSTNRNSNVSAPTTSSPASTITSTDEKPNTPDQSKSVNIPPRGSSSDVGKRILNPSPLSKPVNMASGANADDASAAAANASVPAKAPGSSNGPPSAAARQLAAINEKGGRSKSKTSRLRRAFSFGSAAELRAASSGGDFDNGKQVPGQSDLTKLRKEPPTDDQYEAEQARIAQKQEASGLGNSIYSGTKIFAGSTDNLSISSTASSASIMLRKMGKGVKKGGRSLVGLFRPKSMIGTPTSEVAPPEASQAAVSMITVEAERERVNINSNGDLDQTAGGTGFPRLERNSIDANHLDVTHSDSLKSDRLGSSGTDNSAARKSIVGGDKERAEVLATIRKGILKTRSNSPSPAQDTKAPNFELPMIPHISDSPNSSAPSTPNDDQKRAGSTVAIGGEDYFMSALRLRQDTKSAPGTPSGGMSKRNATFSPRIVFYDTWPSQEYDRRGEIATCNRLTPMLAQQIKEELNSFKMEMEVHETSKIYTHFF</sequence>
<evidence type="ECO:0000256" key="1">
    <source>
        <dbReference type="SAM" id="MobiDB-lite"/>
    </source>
</evidence>
<accession>A0AAW0QWX9</accession>
<feature type="compositionally biased region" description="Polar residues" evidence="1">
    <location>
        <begin position="711"/>
        <end position="720"/>
    </location>
</feature>